<keyword evidence="2" id="KW-1185">Reference proteome</keyword>
<evidence type="ECO:0000313" key="2">
    <source>
        <dbReference type="Proteomes" id="UP000193642"/>
    </source>
</evidence>
<reference evidence="1 2" key="1">
    <citation type="submission" date="2016-07" db="EMBL/GenBank/DDBJ databases">
        <title>Pervasive Adenine N6-methylation of Active Genes in Fungi.</title>
        <authorList>
            <consortium name="DOE Joint Genome Institute"/>
            <person name="Mondo S.J."/>
            <person name="Dannebaum R.O."/>
            <person name="Kuo R.C."/>
            <person name="Labutti K."/>
            <person name="Haridas S."/>
            <person name="Kuo A."/>
            <person name="Salamov A."/>
            <person name="Ahrendt S.R."/>
            <person name="Lipzen A."/>
            <person name="Sullivan W."/>
            <person name="Andreopoulos W.B."/>
            <person name="Clum A."/>
            <person name="Lindquist E."/>
            <person name="Daum C."/>
            <person name="Ramamoorthy G.K."/>
            <person name="Gryganskyi A."/>
            <person name="Culley D."/>
            <person name="Magnuson J.K."/>
            <person name="James T.Y."/>
            <person name="O'Malley M.A."/>
            <person name="Stajich J.E."/>
            <person name="Spatafora J.W."/>
            <person name="Visel A."/>
            <person name="Grigoriev I.V."/>
        </authorList>
    </citation>
    <scope>NUCLEOTIDE SEQUENCE [LARGE SCALE GENOMIC DNA]</scope>
    <source>
        <strain evidence="1 2">JEL800</strain>
    </source>
</reference>
<dbReference type="Proteomes" id="UP000193642">
    <property type="component" value="Unassembled WGS sequence"/>
</dbReference>
<dbReference type="AlphaFoldDB" id="A0A1Y2BKR2"/>
<accession>A0A1Y2BKR2</accession>
<proteinExistence type="predicted"/>
<sequence length="160" mass="18148">MDDCVKGVSTDIKEHISYDSFLKTFQAACHCQLAAVRPDATWGLHTFRKTGYLFAEWANAPYAQARVAARHRTDHNSIKYSRDAATLKEIAKQNGTLMELEWKAPYVADRQQALSHNTMRSLVPDNLRDLRLWQTQGLLNLASQSRSNQPSLFVLQSLTP</sequence>
<comment type="caution">
    <text evidence="1">The sequence shown here is derived from an EMBL/GenBank/DDBJ whole genome shotgun (WGS) entry which is preliminary data.</text>
</comment>
<protein>
    <submittedName>
        <fullName evidence="1">Uncharacterized protein</fullName>
    </submittedName>
</protein>
<evidence type="ECO:0000313" key="1">
    <source>
        <dbReference type="EMBL" id="ORY35210.1"/>
    </source>
</evidence>
<dbReference type="EMBL" id="MCGO01000060">
    <property type="protein sequence ID" value="ORY35210.1"/>
    <property type="molecule type" value="Genomic_DNA"/>
</dbReference>
<organism evidence="1 2">
    <name type="scientific">Rhizoclosmatium globosum</name>
    <dbReference type="NCBI Taxonomy" id="329046"/>
    <lineage>
        <taxon>Eukaryota</taxon>
        <taxon>Fungi</taxon>
        <taxon>Fungi incertae sedis</taxon>
        <taxon>Chytridiomycota</taxon>
        <taxon>Chytridiomycota incertae sedis</taxon>
        <taxon>Chytridiomycetes</taxon>
        <taxon>Chytridiales</taxon>
        <taxon>Chytriomycetaceae</taxon>
        <taxon>Rhizoclosmatium</taxon>
    </lineage>
</organism>
<dbReference type="OrthoDB" id="2146503at2759"/>
<name>A0A1Y2BKR2_9FUNG</name>
<gene>
    <name evidence="1" type="ORF">BCR33DRAFT_722553</name>
</gene>